<evidence type="ECO:0000313" key="1">
    <source>
        <dbReference type="EnsemblPlants" id="EMT07466"/>
    </source>
</evidence>
<dbReference type="Pfam" id="PF23622">
    <property type="entry name" value="LRR_At1g61320_AtMIF1"/>
    <property type="match status" value="2"/>
</dbReference>
<dbReference type="SUPFAM" id="SSF81383">
    <property type="entry name" value="F-box domain"/>
    <property type="match status" value="1"/>
</dbReference>
<dbReference type="InterPro" id="IPR036047">
    <property type="entry name" value="F-box-like_dom_sf"/>
</dbReference>
<dbReference type="AlphaFoldDB" id="M8B0E0"/>
<name>M8B0E0_AEGTA</name>
<accession>M8B0E0</accession>
<organism evidence="1">
    <name type="scientific">Aegilops tauschii</name>
    <name type="common">Tausch's goatgrass</name>
    <name type="synonym">Aegilops squarrosa</name>
    <dbReference type="NCBI Taxonomy" id="37682"/>
    <lineage>
        <taxon>Eukaryota</taxon>
        <taxon>Viridiplantae</taxon>
        <taxon>Streptophyta</taxon>
        <taxon>Embryophyta</taxon>
        <taxon>Tracheophyta</taxon>
        <taxon>Spermatophyta</taxon>
        <taxon>Magnoliopsida</taxon>
        <taxon>Liliopsida</taxon>
        <taxon>Poales</taxon>
        <taxon>Poaceae</taxon>
        <taxon>BOP clade</taxon>
        <taxon>Pooideae</taxon>
        <taxon>Triticodae</taxon>
        <taxon>Triticeae</taxon>
        <taxon>Triticinae</taxon>
        <taxon>Aegilops</taxon>
    </lineage>
</organism>
<protein>
    <submittedName>
        <fullName evidence="1">Uncharacterized protein</fullName>
    </submittedName>
</protein>
<reference evidence="1" key="1">
    <citation type="submission" date="2015-06" db="UniProtKB">
        <authorList>
            <consortium name="EnsemblPlants"/>
        </authorList>
    </citation>
    <scope>IDENTIFICATION</scope>
</reference>
<dbReference type="PANTHER" id="PTHR34145">
    <property type="entry name" value="OS02G0105600 PROTEIN"/>
    <property type="match status" value="1"/>
</dbReference>
<dbReference type="InterPro" id="IPR053781">
    <property type="entry name" value="F-box_AtFBL13-like"/>
</dbReference>
<dbReference type="InterPro" id="IPR055357">
    <property type="entry name" value="LRR_At1g61320_AtMIF1"/>
</dbReference>
<dbReference type="ExpressionAtlas" id="M8B0E0">
    <property type="expression patterns" value="baseline"/>
</dbReference>
<dbReference type="InterPro" id="IPR053772">
    <property type="entry name" value="At1g61320/At1g61330-like"/>
</dbReference>
<dbReference type="CDD" id="cd22160">
    <property type="entry name" value="F-box_AtFBL13-like"/>
    <property type="match status" value="1"/>
</dbReference>
<dbReference type="InterPro" id="IPR001810">
    <property type="entry name" value="F-box_dom"/>
</dbReference>
<dbReference type="EnsemblPlants" id="EMT07466">
    <property type="protein sequence ID" value="EMT07466"/>
    <property type="gene ID" value="F775_19755"/>
</dbReference>
<dbReference type="Gene3D" id="1.20.1280.50">
    <property type="match status" value="1"/>
</dbReference>
<dbReference type="SMART" id="SM00256">
    <property type="entry name" value="FBOX"/>
    <property type="match status" value="1"/>
</dbReference>
<sequence length="381" mass="43214">MVKRKKQGLQLTNLPTDILCSILSQLPIKEAVRTSILSEQWKCLWHHHPNLVFTLSSMLPIPRTLPLTPNDDELRKHEFTQRVDAVLQQHSGVGVENVQFRAPFEDDQRDQINRWVNFAIASKAKQLIFDFLTASPMRPPYNFDLRLLDDSTNITDDDLQLLVSSCCVLELLGIASCRMLTRVQLSHPSNPLKHLHVHDCRLLQAMELNFGLVELEYSGPSILLSPPGTLLLKNMCIELNDMCPSLEYIFTKLDNNVPRLEMLTLHCTESKMVLRCEHPRYTTDQGDLRSLPSEPHLHLRLVEITGFYGWKGQLELALHILRNSVALEAMKIDPIPAPAVVGSDFRLLGCTGFASFSDGYEVALEFLCSADHRNVVHVLEP</sequence>
<dbReference type="PROSITE" id="PS50181">
    <property type="entry name" value="FBOX"/>
    <property type="match status" value="1"/>
</dbReference>
<dbReference type="PANTHER" id="PTHR34145:SF61">
    <property type="entry name" value="OS07G0161500 PROTEIN"/>
    <property type="match status" value="1"/>
</dbReference>
<dbReference type="Pfam" id="PF00646">
    <property type="entry name" value="F-box"/>
    <property type="match status" value="1"/>
</dbReference>
<proteinExistence type="predicted"/>